<dbReference type="InterPro" id="IPR002867">
    <property type="entry name" value="IBR_dom"/>
</dbReference>
<evidence type="ECO:0000256" key="7">
    <source>
        <dbReference type="ARBA" id="ARBA00022833"/>
    </source>
</evidence>
<dbReference type="InterPro" id="IPR047546">
    <property type="entry name" value="Rcat_RBR_RNF216"/>
</dbReference>
<dbReference type="AlphaFoldDB" id="A0A7I8W5L4"/>
<sequence>MKPFPWDSKYFNNVEDLLNKEEKLILNQIKSIFPDRLPRYIIHSIKHPDHFEFTGNDLLTHCVDDILNFRTGNELDSFDLKAERMDYVIKHRVCSEFTGGDILEIPSTSHNKPDASNQLIPGHDSQILTAEEVYNELSNIFIEVDPEYLMKTINNYNEQSLNENTVNDICDYLLSNTYPKKPKKKHGSYGQENETPVETVDSDVIFRSFTFEFPQLRSGPLKEILLAFNNDYALARACLTKELKEVNLMYRKKTFEVEGKPFFSVLIEGTSTLPVITIPLPNGKISRIHFLKRSRRFSREHYMNLPHHFEKILQSDTDVFKAETAKAESEKNQLDDNHDFLEDDSEPVECGCCFSDIAFRDMIQCADGHLFCKDCLRNYAKEAIFGGGGQSILQCMNAECDCQFPHQLLQTTLDQKTLEKMDERQFLENITKAKISNLHSCPFCNYKVIVPENNKVLECERCERGSCIYCREEWDDHFGKPCHEIEKSDEASLRKKFEEEMTQAKVRKCYQCGTSLIKSEGCNKMTCRCGAKFCYVCRSKIKSYDHFCNHPRDPNIKRCLKCTKCMLFTNAEADDEQAIKELKCKAIMEKQKRGFDEKDVGVPEVCIKKKKY</sequence>
<accession>A0A7I8W5L4</accession>
<keyword evidence="6" id="KW-0833">Ubl conjugation pathway</keyword>
<dbReference type="GO" id="GO:0016740">
    <property type="term" value="F:transferase activity"/>
    <property type="evidence" value="ECO:0007669"/>
    <property type="project" value="UniProtKB-KW"/>
</dbReference>
<comment type="pathway">
    <text evidence="1">Protein modification; protein ubiquitination.</text>
</comment>
<evidence type="ECO:0000256" key="1">
    <source>
        <dbReference type="ARBA" id="ARBA00004906"/>
    </source>
</evidence>
<keyword evidence="2" id="KW-0808">Transferase</keyword>
<dbReference type="Pfam" id="PF26200">
    <property type="entry name" value="Rcat_RNF216"/>
    <property type="match status" value="1"/>
</dbReference>
<comment type="caution">
    <text evidence="9">The sequence shown here is derived from an EMBL/GenBank/DDBJ whole genome shotgun (WGS) entry which is preliminary data.</text>
</comment>
<keyword evidence="10" id="KW-1185">Reference proteome</keyword>
<reference evidence="9 10" key="1">
    <citation type="submission" date="2020-08" db="EMBL/GenBank/DDBJ databases">
        <authorList>
            <person name="Hejnol A."/>
        </authorList>
    </citation>
    <scope>NUCLEOTIDE SEQUENCE [LARGE SCALE GENOMIC DNA]</scope>
</reference>
<dbReference type="Pfam" id="PF26191">
    <property type="entry name" value="RING-HC_RBR_RNF216"/>
    <property type="match status" value="1"/>
</dbReference>
<dbReference type="Gene3D" id="3.30.40.10">
    <property type="entry name" value="Zinc/RING finger domain, C3HC4 (zinc finger)"/>
    <property type="match status" value="1"/>
</dbReference>
<dbReference type="PROSITE" id="PS51873">
    <property type="entry name" value="TRIAD"/>
    <property type="match status" value="1"/>
</dbReference>
<name>A0A7I8W5L4_9ANNE</name>
<evidence type="ECO:0000313" key="10">
    <source>
        <dbReference type="Proteomes" id="UP000549394"/>
    </source>
</evidence>
<organism evidence="9 10">
    <name type="scientific">Dimorphilus gyrociliatus</name>
    <dbReference type="NCBI Taxonomy" id="2664684"/>
    <lineage>
        <taxon>Eukaryota</taxon>
        <taxon>Metazoa</taxon>
        <taxon>Spiralia</taxon>
        <taxon>Lophotrochozoa</taxon>
        <taxon>Annelida</taxon>
        <taxon>Polychaeta</taxon>
        <taxon>Polychaeta incertae sedis</taxon>
        <taxon>Dinophilidae</taxon>
        <taxon>Dimorphilus</taxon>
    </lineage>
</organism>
<dbReference type="Proteomes" id="UP000549394">
    <property type="component" value="Unassembled WGS sequence"/>
</dbReference>
<keyword evidence="5" id="KW-0863">Zinc-finger</keyword>
<dbReference type="OrthoDB" id="10009520at2759"/>
<dbReference type="InterPro" id="IPR047545">
    <property type="entry name" value="BRcat_RBR_RNF216"/>
</dbReference>
<keyword evidence="7" id="KW-0862">Zinc</keyword>
<feature type="domain" description="RING-type" evidence="8">
    <location>
        <begin position="346"/>
        <end position="563"/>
    </location>
</feature>
<evidence type="ECO:0000256" key="6">
    <source>
        <dbReference type="ARBA" id="ARBA00022786"/>
    </source>
</evidence>
<evidence type="ECO:0000256" key="3">
    <source>
        <dbReference type="ARBA" id="ARBA00022723"/>
    </source>
</evidence>
<dbReference type="InterPro" id="IPR047544">
    <property type="entry name" value="RING-HC_RBR_RNF216"/>
</dbReference>
<proteinExistence type="predicted"/>
<dbReference type="CDD" id="cd20353">
    <property type="entry name" value="Rcat_RBR_RNF216"/>
    <property type="match status" value="1"/>
</dbReference>
<dbReference type="EMBL" id="CAJFCJ010000019">
    <property type="protein sequence ID" value="CAD5123798.1"/>
    <property type="molecule type" value="Genomic_DNA"/>
</dbReference>
<evidence type="ECO:0000256" key="2">
    <source>
        <dbReference type="ARBA" id="ARBA00022679"/>
    </source>
</evidence>
<dbReference type="Gene3D" id="1.20.120.1750">
    <property type="match status" value="1"/>
</dbReference>
<evidence type="ECO:0000256" key="5">
    <source>
        <dbReference type="ARBA" id="ARBA00022771"/>
    </source>
</evidence>
<dbReference type="InterPro" id="IPR044066">
    <property type="entry name" value="TRIAD_supradom"/>
</dbReference>
<dbReference type="CDD" id="cd20339">
    <property type="entry name" value="BRcat_RBR_RNF216"/>
    <property type="match status" value="1"/>
</dbReference>
<dbReference type="PANTHER" id="PTHR22770">
    <property type="entry name" value="UBIQUITIN CONJUGATING ENZYME 7 INTERACTING PROTEIN-RELATED"/>
    <property type="match status" value="1"/>
</dbReference>
<dbReference type="SMART" id="SM00647">
    <property type="entry name" value="IBR"/>
    <property type="match status" value="2"/>
</dbReference>
<dbReference type="CDD" id="cd16630">
    <property type="entry name" value="RING-HC_RBR_RNF216"/>
    <property type="match status" value="1"/>
</dbReference>
<dbReference type="InterPro" id="IPR051628">
    <property type="entry name" value="LUBAC_E3_Ligases"/>
</dbReference>
<dbReference type="InterPro" id="IPR013083">
    <property type="entry name" value="Znf_RING/FYVE/PHD"/>
</dbReference>
<evidence type="ECO:0000313" key="9">
    <source>
        <dbReference type="EMBL" id="CAD5123798.1"/>
    </source>
</evidence>
<gene>
    <name evidence="9" type="ORF">DGYR_LOCUS11432</name>
</gene>
<dbReference type="PANTHER" id="PTHR22770:SF47">
    <property type="entry name" value="E3 UBIQUITIN-PROTEIN LIGASE RNF216"/>
    <property type="match status" value="1"/>
</dbReference>
<dbReference type="SUPFAM" id="SSF57850">
    <property type="entry name" value="RING/U-box"/>
    <property type="match status" value="3"/>
</dbReference>
<dbReference type="GO" id="GO:0008270">
    <property type="term" value="F:zinc ion binding"/>
    <property type="evidence" value="ECO:0007669"/>
    <property type="project" value="UniProtKB-KW"/>
</dbReference>
<evidence type="ECO:0000256" key="4">
    <source>
        <dbReference type="ARBA" id="ARBA00022737"/>
    </source>
</evidence>
<evidence type="ECO:0000259" key="8">
    <source>
        <dbReference type="PROSITE" id="PS51873"/>
    </source>
</evidence>
<keyword evidence="3" id="KW-0479">Metal-binding</keyword>
<keyword evidence="4" id="KW-0677">Repeat</keyword>
<protein>
    <submittedName>
        <fullName evidence="9">DgyrCDS12109</fullName>
    </submittedName>
</protein>